<evidence type="ECO:0000313" key="2">
    <source>
        <dbReference type="Proteomes" id="UP001596395"/>
    </source>
</evidence>
<accession>A0ABD5V751</accession>
<dbReference type="InterPro" id="IPR021246">
    <property type="entry name" value="DUF2797"/>
</dbReference>
<name>A0ABD5V751_9EURY</name>
<keyword evidence="2" id="KW-1185">Reference proteome</keyword>
<dbReference type="RefSeq" id="WP_336348270.1">
    <property type="nucleotide sequence ID" value="NZ_JAZAQL010000001.1"/>
</dbReference>
<gene>
    <name evidence="1" type="ORF">ACFQGB_00005</name>
</gene>
<dbReference type="Pfam" id="PF10977">
    <property type="entry name" value="DUF2797"/>
    <property type="match status" value="1"/>
</dbReference>
<organism evidence="1 2">
    <name type="scientific">Halorubellus litoreus</name>
    <dbReference type="NCBI Taxonomy" id="755308"/>
    <lineage>
        <taxon>Archaea</taxon>
        <taxon>Methanobacteriati</taxon>
        <taxon>Methanobacteriota</taxon>
        <taxon>Stenosarchaea group</taxon>
        <taxon>Halobacteria</taxon>
        <taxon>Halobacteriales</taxon>
        <taxon>Halorubellaceae</taxon>
        <taxon>Halorubellus</taxon>
    </lineage>
</organism>
<dbReference type="AlphaFoldDB" id="A0ABD5V751"/>
<reference evidence="1 2" key="1">
    <citation type="journal article" date="2019" name="Int. J. Syst. Evol. Microbiol.">
        <title>The Global Catalogue of Microorganisms (GCM) 10K type strain sequencing project: providing services to taxonomists for standard genome sequencing and annotation.</title>
        <authorList>
            <consortium name="The Broad Institute Genomics Platform"/>
            <consortium name="The Broad Institute Genome Sequencing Center for Infectious Disease"/>
            <person name="Wu L."/>
            <person name="Ma J."/>
        </authorList>
    </citation>
    <scope>NUCLEOTIDE SEQUENCE [LARGE SCALE GENOMIC DNA]</scope>
    <source>
        <strain evidence="1 2">GX26</strain>
    </source>
</reference>
<evidence type="ECO:0000313" key="1">
    <source>
        <dbReference type="EMBL" id="MFC6951229.1"/>
    </source>
</evidence>
<protein>
    <submittedName>
        <fullName evidence="1">DUF2797 domain-containing protein</fullName>
    </submittedName>
</protein>
<dbReference type="EMBL" id="JBHSXN010000001">
    <property type="protein sequence ID" value="MFC6951229.1"/>
    <property type="molecule type" value="Genomic_DNA"/>
</dbReference>
<dbReference type="Proteomes" id="UP001596395">
    <property type="component" value="Unassembled WGS sequence"/>
</dbReference>
<comment type="caution">
    <text evidence="1">The sequence shown here is derived from an EMBL/GenBank/DDBJ whole genome shotgun (WGS) entry which is preliminary data.</text>
</comment>
<sequence length="256" mass="28172">MQIVGYDPARPPTDQPAQPATLHVADGGIVQHLELTPKTELAYTLHDRHCAGHSDDTSHHPCPNDDAPHCHQHTRTWACARCTGDCNLPLDACTDEHAIYLAAFAPDTFKVGVTRSWRLQTRLYEQGADRGAHINTVPDGRIARQLEAEIASTLTDRVRTPTKRQSLATTVDDHAWTALLDEHDPLDTYTYDHGPQLDTEPVAETLATGTIRGTKGRLLVLDHNDTTYATDLRDLVGHDVTPEPATRDIQASLGSF</sequence>
<proteinExistence type="predicted"/>